<accession>A0A930YWA2</accession>
<dbReference type="Pfam" id="PF16582">
    <property type="entry name" value="TPP_enzyme_M_2"/>
    <property type="match status" value="1"/>
</dbReference>
<dbReference type="EC" id="2.2.1.9" evidence="7"/>
<keyword evidence="12" id="KW-1185">Reference proteome</keyword>
<keyword evidence="3 7" id="KW-0479">Metal-binding</keyword>
<dbReference type="GO" id="GO:0030145">
    <property type="term" value="F:manganese ion binding"/>
    <property type="evidence" value="ECO:0007669"/>
    <property type="project" value="UniProtKB-UniRule"/>
</dbReference>
<comment type="pathway">
    <text evidence="7">Quinol/quinone metabolism; 1,4-dihydroxy-2-naphthoate biosynthesis; 1,4-dihydroxy-2-naphthoate from chorismate: step 2/7.</text>
</comment>
<dbReference type="GO" id="GO:0070204">
    <property type="term" value="F:2-succinyl-5-enolpyruvyl-6-hydroxy-3-cyclohexene-1-carboxylic-acid synthase activity"/>
    <property type="evidence" value="ECO:0007669"/>
    <property type="project" value="UniProtKB-UniRule"/>
</dbReference>
<evidence type="ECO:0000256" key="4">
    <source>
        <dbReference type="ARBA" id="ARBA00022842"/>
    </source>
</evidence>
<comment type="catalytic activity">
    <reaction evidence="7">
        <text>isochorismate + 2-oxoglutarate + H(+) = 5-enolpyruvoyl-6-hydroxy-2-succinyl-cyclohex-3-ene-1-carboxylate + CO2</text>
        <dbReference type="Rhea" id="RHEA:25593"/>
        <dbReference type="ChEBI" id="CHEBI:15378"/>
        <dbReference type="ChEBI" id="CHEBI:16526"/>
        <dbReference type="ChEBI" id="CHEBI:16810"/>
        <dbReference type="ChEBI" id="CHEBI:29780"/>
        <dbReference type="ChEBI" id="CHEBI:58818"/>
        <dbReference type="EC" id="2.2.1.9"/>
    </reaction>
</comment>
<feature type="domain" description="Thiamine pyrophosphate enzyme N-terminal TPP-binding" evidence="9">
    <location>
        <begin position="11"/>
        <end position="122"/>
    </location>
</feature>
<dbReference type="CDD" id="cd07037">
    <property type="entry name" value="TPP_PYR_MenD"/>
    <property type="match status" value="1"/>
</dbReference>
<dbReference type="AlphaFoldDB" id="A0A930YWA2"/>
<dbReference type="NCBIfam" id="TIGR00173">
    <property type="entry name" value="menD"/>
    <property type="match status" value="1"/>
</dbReference>
<dbReference type="CDD" id="cd02009">
    <property type="entry name" value="TPP_SHCHC_synthase"/>
    <property type="match status" value="1"/>
</dbReference>
<comment type="cofactor">
    <cofactor evidence="7">
        <name>thiamine diphosphate</name>
        <dbReference type="ChEBI" id="CHEBI:58937"/>
    </cofactor>
    <text evidence="7">Binds 1 thiamine pyrophosphate per subunit.</text>
</comment>
<comment type="similarity">
    <text evidence="7">Belongs to the TPP enzyme family. MenD subfamily.</text>
</comment>
<dbReference type="Pfam" id="PF02776">
    <property type="entry name" value="TPP_enzyme_N"/>
    <property type="match status" value="1"/>
</dbReference>
<evidence type="ECO:0000256" key="6">
    <source>
        <dbReference type="ARBA" id="ARBA00023211"/>
    </source>
</evidence>
<dbReference type="GO" id="GO:0009234">
    <property type="term" value="P:menaquinone biosynthetic process"/>
    <property type="evidence" value="ECO:0007669"/>
    <property type="project" value="UniProtKB-UniRule"/>
</dbReference>
<keyword evidence="5 7" id="KW-0786">Thiamine pyrophosphate</keyword>
<proteinExistence type="inferred from homology"/>
<comment type="cofactor">
    <cofactor evidence="7">
        <name>Mg(2+)</name>
        <dbReference type="ChEBI" id="CHEBI:18420"/>
    </cofactor>
    <cofactor evidence="7">
        <name>Mn(2+)</name>
        <dbReference type="ChEBI" id="CHEBI:29035"/>
    </cofactor>
</comment>
<keyword evidence="6 7" id="KW-0464">Manganese</keyword>
<gene>
    <name evidence="7 11" type="primary">menD</name>
    <name evidence="11" type="ORF">IC612_06610</name>
</gene>
<dbReference type="InterPro" id="IPR032264">
    <property type="entry name" value="MenD_middle"/>
</dbReference>
<keyword evidence="2 7" id="KW-0808">Transferase</keyword>
<organism evidence="11 12">
    <name type="scientific">Planobacterium oryzisoli</name>
    <dbReference type="NCBI Taxonomy" id="2771435"/>
    <lineage>
        <taxon>Bacteria</taxon>
        <taxon>Pseudomonadati</taxon>
        <taxon>Bacteroidota</taxon>
        <taxon>Flavobacteriia</taxon>
        <taxon>Flavobacteriales</taxon>
        <taxon>Weeksellaceae</taxon>
        <taxon>Chryseobacterium group</taxon>
        <taxon>Chryseobacterium</taxon>
    </lineage>
</organism>
<evidence type="ECO:0000313" key="11">
    <source>
        <dbReference type="EMBL" id="MBF5027465.1"/>
    </source>
</evidence>
<dbReference type="HAMAP" id="MF_01659">
    <property type="entry name" value="MenD"/>
    <property type="match status" value="1"/>
</dbReference>
<evidence type="ECO:0000259" key="9">
    <source>
        <dbReference type="Pfam" id="PF02776"/>
    </source>
</evidence>
<dbReference type="InterPro" id="IPR029035">
    <property type="entry name" value="DHS-like_NAD/FAD-binding_dom"/>
</dbReference>
<comment type="caution">
    <text evidence="11">The sequence shown here is derived from an EMBL/GenBank/DDBJ whole genome shotgun (WGS) entry which is preliminary data.</text>
</comment>
<evidence type="ECO:0000256" key="5">
    <source>
        <dbReference type="ARBA" id="ARBA00023052"/>
    </source>
</evidence>
<feature type="domain" description="Thiamine pyrophosphate enzyme TPP-binding" evidence="8">
    <location>
        <begin position="398"/>
        <end position="536"/>
    </location>
</feature>
<comment type="function">
    <text evidence="7">Catalyzes the thiamine diphosphate-dependent decarboxylation of 2-oxoglutarate and the subsequent addition of the resulting succinic semialdehyde-thiamine pyrophosphate anion to isochorismate to yield 2-succinyl-5-enolpyruvyl-6-hydroxy-3-cyclohexene-1-carboxylate (SEPHCHC).</text>
</comment>
<dbReference type="PIRSF" id="PIRSF004983">
    <property type="entry name" value="MenD"/>
    <property type="match status" value="1"/>
</dbReference>
<evidence type="ECO:0000256" key="2">
    <source>
        <dbReference type="ARBA" id="ARBA00022679"/>
    </source>
</evidence>
<feature type="domain" description="Menaquinone biosynthesis protein MenD middle" evidence="10">
    <location>
        <begin position="204"/>
        <end position="383"/>
    </location>
</feature>
<dbReference type="RefSeq" id="WP_194739393.1">
    <property type="nucleotide sequence ID" value="NZ_JADKYY010000007.1"/>
</dbReference>
<dbReference type="PANTHER" id="PTHR42916:SF1">
    <property type="entry name" value="PROTEIN PHYLLO, CHLOROPLASTIC"/>
    <property type="match status" value="1"/>
</dbReference>
<evidence type="ECO:0000313" key="12">
    <source>
        <dbReference type="Proteomes" id="UP000694480"/>
    </source>
</evidence>
<dbReference type="InterPro" id="IPR011766">
    <property type="entry name" value="TPP_enzyme_TPP-bd"/>
</dbReference>
<dbReference type="SUPFAM" id="SSF52467">
    <property type="entry name" value="DHS-like NAD/FAD-binding domain"/>
    <property type="match status" value="1"/>
</dbReference>
<dbReference type="GO" id="GO:0030976">
    <property type="term" value="F:thiamine pyrophosphate binding"/>
    <property type="evidence" value="ECO:0007669"/>
    <property type="project" value="UniProtKB-UniRule"/>
</dbReference>
<dbReference type="InterPro" id="IPR012001">
    <property type="entry name" value="Thiamin_PyroP_enz_TPP-bd_dom"/>
</dbReference>
<evidence type="ECO:0000259" key="8">
    <source>
        <dbReference type="Pfam" id="PF02775"/>
    </source>
</evidence>
<evidence type="ECO:0000259" key="10">
    <source>
        <dbReference type="Pfam" id="PF16582"/>
    </source>
</evidence>
<evidence type="ECO:0000256" key="1">
    <source>
        <dbReference type="ARBA" id="ARBA00022428"/>
    </source>
</evidence>
<reference evidence="11" key="1">
    <citation type="submission" date="2020-11" db="EMBL/GenBank/DDBJ databases">
        <title>Genome seq and assembly of Planobacterium sp.</title>
        <authorList>
            <person name="Chhetri G."/>
        </authorList>
    </citation>
    <scope>NUCLEOTIDE SEQUENCE</scope>
    <source>
        <strain evidence="11">GCR5</strain>
    </source>
</reference>
<dbReference type="InterPro" id="IPR004433">
    <property type="entry name" value="MenaQ_synth_MenD"/>
</dbReference>
<dbReference type="Proteomes" id="UP000694480">
    <property type="component" value="Unassembled WGS sequence"/>
</dbReference>
<dbReference type="GO" id="GO:0000287">
    <property type="term" value="F:magnesium ion binding"/>
    <property type="evidence" value="ECO:0007669"/>
    <property type="project" value="UniProtKB-UniRule"/>
</dbReference>
<comment type="subunit">
    <text evidence="7">Homodimer.</text>
</comment>
<protein>
    <recommendedName>
        <fullName evidence="7">2-succinyl-5-enolpyruvyl-6-hydroxy-3-cyclohexene-1-carboxylate synthase</fullName>
        <shortName evidence="7">SEPHCHC synthase</shortName>
        <ecNumber evidence="7">2.2.1.9</ecNumber>
    </recommendedName>
    <alternativeName>
        <fullName evidence="7">Menaquinone biosynthesis protein MenD</fullName>
    </alternativeName>
</protein>
<comment type="pathway">
    <text evidence="7">Quinol/quinone metabolism; menaquinone biosynthesis.</text>
</comment>
<dbReference type="Gene3D" id="3.40.50.1220">
    <property type="entry name" value="TPP-binding domain"/>
    <property type="match status" value="1"/>
</dbReference>
<dbReference type="Gene3D" id="3.40.50.970">
    <property type="match status" value="2"/>
</dbReference>
<dbReference type="SUPFAM" id="SSF52518">
    <property type="entry name" value="Thiamin diphosphate-binding fold (THDP-binding)"/>
    <property type="match status" value="2"/>
</dbReference>
<name>A0A930YWA2_9FLAO</name>
<dbReference type="PANTHER" id="PTHR42916">
    <property type="entry name" value="2-SUCCINYL-5-ENOLPYRUVYL-6-HYDROXY-3-CYCLOHEXENE-1-CARBOXYLATE SYNTHASE"/>
    <property type="match status" value="1"/>
</dbReference>
<dbReference type="InterPro" id="IPR029061">
    <property type="entry name" value="THDP-binding"/>
</dbReference>
<keyword evidence="1 7" id="KW-0474">Menaquinone biosynthesis</keyword>
<keyword evidence="4 7" id="KW-0460">Magnesium</keyword>
<dbReference type="Pfam" id="PF02775">
    <property type="entry name" value="TPP_enzyme_C"/>
    <property type="match status" value="1"/>
</dbReference>
<evidence type="ECO:0000256" key="7">
    <source>
        <dbReference type="HAMAP-Rule" id="MF_01659"/>
    </source>
</evidence>
<sequence length="555" mass="63212">MKKYSSKRSIQILSHLLQQYGISNIVLSPGSRNAPLSIHFGENDFFKSYSIVDERSAAFVALGMAQSCGVPTAICCTSGSAAANYYPAVTEAFYQNIPLLILTADRPTEYIDIFDGQTIRQRELFQQHSYGDFQLLEDSDPDAHEHNWQTVRSAIELCLEKSGPVHINIPLSEPLYELTTELPVFPTIEPQTKKPFHELSSTLTAQWNTSRRILILVGSQAPNKDLEAQLAQLVKNHSAVVLSEVHSNLSHPKFFRHIDRYIYNFTPQEYALYAPDLLITVGQNVVSKKVKQFLRKSNISQHWHVDPYWHPDTYFALTERIKMAPELFFNKLLSTINLEPSPYFTLWDTLRTFKDALHENFTKNVEFSDLYLFRELAKSIPQDYVIHFSNSSAIRYAQLFEYPQKVYCNRGTSGIDGSTSTAMGFACKSAHPVLLITGDIGFFYDINGLWNNYIPPYTRIIIFNNSEGNIFKIIPGPDQANSNILDEFIATRHQLNAELLARHYGFGYVRVEEENSLERVLGSFFNPSEKPQILEVDTAEAPNAEILRSYFKTLG</sequence>
<dbReference type="EMBL" id="JADKYY010000007">
    <property type="protein sequence ID" value="MBF5027465.1"/>
    <property type="molecule type" value="Genomic_DNA"/>
</dbReference>
<evidence type="ECO:0000256" key="3">
    <source>
        <dbReference type="ARBA" id="ARBA00022723"/>
    </source>
</evidence>